<evidence type="ECO:0000313" key="1">
    <source>
        <dbReference type="Ensembl" id="ENSACOP00000014339.1"/>
    </source>
</evidence>
<dbReference type="Proteomes" id="UP000694522">
    <property type="component" value="Unplaced"/>
</dbReference>
<dbReference type="AlphaFoldDB" id="A0A8B9FZ41"/>
<reference evidence="1" key="1">
    <citation type="submission" date="2025-08" db="UniProtKB">
        <authorList>
            <consortium name="Ensembl"/>
        </authorList>
    </citation>
    <scope>IDENTIFICATION</scope>
</reference>
<reference evidence="1" key="2">
    <citation type="submission" date="2025-09" db="UniProtKB">
        <authorList>
            <consortium name="Ensembl"/>
        </authorList>
    </citation>
    <scope>IDENTIFICATION</scope>
</reference>
<evidence type="ECO:0000313" key="2">
    <source>
        <dbReference type="Proteomes" id="UP000694522"/>
    </source>
</evidence>
<keyword evidence="2" id="KW-1185">Reference proteome</keyword>
<proteinExistence type="predicted"/>
<name>A0A8B9FZ41_9PSIT</name>
<dbReference type="Ensembl" id="ENSACOT00000014843.1">
    <property type="protein sequence ID" value="ENSACOP00000014339.1"/>
    <property type="gene ID" value="ENSACOG00000009985.1"/>
</dbReference>
<sequence length="197" mass="19924">MGVPVVTPPPQPPEKRRRTIEDFNKFCSFVLAYAGYIPAAAEVSTGNAAGDSRSPSPLPFSPIPFPPFSGSIRPIPGPFPPIPDPIPGIVPPPTPRPHLMAAAAPPYPIVPRVGHAPPAAQRLLGVVGAPAWRSPWGTTAPSVLCAAGGGGGGTTAPSALCAALGGIWGHGADLGRFGAFKGKFGGGLSLTGPLWPL</sequence>
<protein>
    <submittedName>
        <fullName evidence="1">Uncharacterized protein</fullName>
    </submittedName>
</protein>
<organism evidence="1 2">
    <name type="scientific">Amazona collaria</name>
    <name type="common">yellow-billed parrot</name>
    <dbReference type="NCBI Taxonomy" id="241587"/>
    <lineage>
        <taxon>Eukaryota</taxon>
        <taxon>Metazoa</taxon>
        <taxon>Chordata</taxon>
        <taxon>Craniata</taxon>
        <taxon>Vertebrata</taxon>
        <taxon>Euteleostomi</taxon>
        <taxon>Archelosauria</taxon>
        <taxon>Archosauria</taxon>
        <taxon>Dinosauria</taxon>
        <taxon>Saurischia</taxon>
        <taxon>Theropoda</taxon>
        <taxon>Coelurosauria</taxon>
        <taxon>Aves</taxon>
        <taxon>Neognathae</taxon>
        <taxon>Neoaves</taxon>
        <taxon>Telluraves</taxon>
        <taxon>Australaves</taxon>
        <taxon>Psittaciformes</taxon>
        <taxon>Psittacidae</taxon>
        <taxon>Amazona</taxon>
    </lineage>
</organism>
<accession>A0A8B9FZ41</accession>